<evidence type="ECO:0000313" key="1">
    <source>
        <dbReference type="EMBL" id="MEQ2361299.1"/>
    </source>
</evidence>
<evidence type="ECO:0000313" key="2">
    <source>
        <dbReference type="Proteomes" id="UP001457197"/>
    </source>
</evidence>
<reference evidence="1 2" key="1">
    <citation type="submission" date="2024-03" db="EMBL/GenBank/DDBJ databases">
        <title>Human intestinal bacterial collection.</title>
        <authorList>
            <person name="Pauvert C."/>
            <person name="Hitch T.C.A."/>
            <person name="Clavel T."/>
        </authorList>
    </citation>
    <scope>NUCLEOTIDE SEQUENCE [LARGE SCALE GENOMIC DNA]</scope>
    <source>
        <strain evidence="1 2">CLA-AA-H175</strain>
    </source>
</reference>
<protein>
    <submittedName>
        <fullName evidence="1">Uncharacterized protein</fullName>
    </submittedName>
</protein>
<dbReference type="Proteomes" id="UP001457197">
    <property type="component" value="Unassembled WGS sequence"/>
</dbReference>
<dbReference type="EMBL" id="JBBMEO010000003">
    <property type="protein sequence ID" value="MEQ2361299.1"/>
    <property type="molecule type" value="Genomic_DNA"/>
</dbReference>
<sequence>MKNVTLLEKQLRNATSISALVPVFSPDGESCMFHGNQSLLTIDTISALIAGIFFTVHNNSQVSSITIAFPNGTFDEKFTYVLLECYLEHIIADHGISVRLLYNKKEKNIFTDGIDHSPLCVFGEPNRSGMDFVRQFRFGVGKNYYRKLFSANENDDETLSSAFTTLCLFFRGLGITKERSESLAEVAVELVGNAIEHSCTDCFLDIDVTPRNYVRRNNPTGPKYYGVNICVVNFSPTLLSSQIQTKLCTNSEISNTNDSARYWRLREIYLHHRRFFREGYGDDEFFMLSAFQDRISGRPNEYLTGGTGLPALIKWLEAQADSNNCYVLSGRRKMQFIQSLLEYDSDHWIGMNRVHDFQHCIPDKNVFLQFPIYFPGTAYNLNFVMETEDTL</sequence>
<proteinExistence type="predicted"/>
<dbReference type="RefSeq" id="WP_349151807.1">
    <property type="nucleotide sequence ID" value="NZ_JBBMEO010000003.1"/>
</dbReference>
<accession>A0ABV1ASX8</accession>
<keyword evidence="2" id="KW-1185">Reference proteome</keyword>
<gene>
    <name evidence="1" type="ORF">WMO44_03930</name>
</gene>
<organism evidence="1 2">
    <name type="scientific">Faecalibacterium tardum</name>
    <dbReference type="NCBI Taxonomy" id="3133156"/>
    <lineage>
        <taxon>Bacteria</taxon>
        <taxon>Bacillati</taxon>
        <taxon>Bacillota</taxon>
        <taxon>Clostridia</taxon>
        <taxon>Eubacteriales</taxon>
        <taxon>Oscillospiraceae</taxon>
        <taxon>Faecalibacterium</taxon>
    </lineage>
</organism>
<name>A0ABV1ASX8_9FIRM</name>
<comment type="caution">
    <text evidence="1">The sequence shown here is derived from an EMBL/GenBank/DDBJ whole genome shotgun (WGS) entry which is preliminary data.</text>
</comment>